<keyword evidence="2" id="KW-1185">Reference proteome</keyword>
<dbReference type="AlphaFoldDB" id="A0A229RT58"/>
<sequence>MGSVFGMESKMETKRFRRGLAAAIIASAGFVGFGVAAPSAMAWLHPGPTTQHPSSGGTWEYGFWNVKVRSYYTVNKCHGSSVKLNGDLVRSANTASGRKSVAEKYAVNTPGADDAYYYRTC</sequence>
<comment type="caution">
    <text evidence="1">The sequence shown here is derived from an EMBL/GenBank/DDBJ whole genome shotgun (WGS) entry which is preliminary data.</text>
</comment>
<name>A0A229RT58_AMYAL</name>
<evidence type="ECO:0000313" key="2">
    <source>
        <dbReference type="Proteomes" id="UP000215563"/>
    </source>
</evidence>
<evidence type="ECO:0008006" key="3">
    <source>
        <dbReference type="Google" id="ProtNLM"/>
    </source>
</evidence>
<reference evidence="1 2" key="1">
    <citation type="submission" date="2017-07" db="EMBL/GenBank/DDBJ databases">
        <title>Amycolatopsis alba DSM 44262 Genome sequencing and assembly.</title>
        <authorList>
            <person name="Kaur N."/>
            <person name="Mayilraj S."/>
        </authorList>
    </citation>
    <scope>NUCLEOTIDE SEQUENCE [LARGE SCALE GENOMIC DNA]</scope>
    <source>
        <strain evidence="1 2">DSM 44262</strain>
    </source>
</reference>
<dbReference type="Pfam" id="PF09683">
    <property type="entry name" value="Lactococcin_972"/>
    <property type="match status" value="1"/>
</dbReference>
<dbReference type="EMBL" id="NMQU01000047">
    <property type="protein sequence ID" value="OXM49649.1"/>
    <property type="molecule type" value="Genomic_DNA"/>
</dbReference>
<accession>A0A229RT58</accession>
<dbReference type="InterPro" id="IPR006540">
    <property type="entry name" value="Lactococcin_972"/>
</dbReference>
<gene>
    <name evidence="1" type="ORF">CFP75_17920</name>
</gene>
<protein>
    <recommendedName>
        <fullName evidence="3">Lactococcin 972 family bacteriocin</fullName>
    </recommendedName>
</protein>
<organism evidence="1 2">
    <name type="scientific">Amycolatopsis alba DSM 44262</name>
    <dbReference type="NCBI Taxonomy" id="1125972"/>
    <lineage>
        <taxon>Bacteria</taxon>
        <taxon>Bacillati</taxon>
        <taxon>Actinomycetota</taxon>
        <taxon>Actinomycetes</taxon>
        <taxon>Pseudonocardiales</taxon>
        <taxon>Pseudonocardiaceae</taxon>
        <taxon>Amycolatopsis</taxon>
    </lineage>
</organism>
<evidence type="ECO:0000313" key="1">
    <source>
        <dbReference type="EMBL" id="OXM49649.1"/>
    </source>
</evidence>
<proteinExistence type="predicted"/>
<dbReference type="Proteomes" id="UP000215563">
    <property type="component" value="Unassembled WGS sequence"/>
</dbReference>
<dbReference type="Gene3D" id="2.60.40.2850">
    <property type="match status" value="1"/>
</dbReference>